<keyword evidence="5 6" id="KW-0472">Membrane</keyword>
<reference evidence="7" key="1">
    <citation type="journal article" date="2014" name="Int. J. Syst. Evol. Microbiol.">
        <title>Complete genome sequence of Corynebacterium casei LMG S-19264T (=DSM 44701T), isolated from a smear-ripened cheese.</title>
        <authorList>
            <consortium name="US DOE Joint Genome Institute (JGI-PGF)"/>
            <person name="Walter F."/>
            <person name="Albersmeier A."/>
            <person name="Kalinowski J."/>
            <person name="Ruckert C."/>
        </authorList>
    </citation>
    <scope>NUCLEOTIDE SEQUENCE</scope>
    <source>
        <strain evidence="7">CGMCC 1.12426</strain>
    </source>
</reference>
<keyword evidence="2 6" id="KW-0813">Transport</keyword>
<keyword evidence="4 6" id="KW-1133">Transmembrane helix</keyword>
<feature type="transmembrane region" description="Helical" evidence="6">
    <location>
        <begin position="206"/>
        <end position="228"/>
    </location>
</feature>
<dbReference type="AlphaFoldDB" id="A0A916X1L0"/>
<evidence type="ECO:0000256" key="6">
    <source>
        <dbReference type="RuleBase" id="RU363058"/>
    </source>
</evidence>
<dbReference type="PANTHER" id="PTHR11101">
    <property type="entry name" value="PHOSPHATE TRANSPORTER"/>
    <property type="match status" value="1"/>
</dbReference>
<feature type="transmembrane region" description="Helical" evidence="6">
    <location>
        <begin position="101"/>
        <end position="123"/>
    </location>
</feature>
<evidence type="ECO:0000313" key="8">
    <source>
        <dbReference type="Proteomes" id="UP000605148"/>
    </source>
</evidence>
<feature type="transmembrane region" description="Helical" evidence="6">
    <location>
        <begin position="363"/>
        <end position="382"/>
    </location>
</feature>
<feature type="transmembrane region" description="Helical" evidence="6">
    <location>
        <begin position="43"/>
        <end position="62"/>
    </location>
</feature>
<comment type="caution">
    <text evidence="7">The sequence shown here is derived from an EMBL/GenBank/DDBJ whole genome shotgun (WGS) entry which is preliminary data.</text>
</comment>
<dbReference type="GO" id="GO:0016020">
    <property type="term" value="C:membrane"/>
    <property type="evidence" value="ECO:0007669"/>
    <property type="project" value="UniProtKB-SubCell"/>
</dbReference>
<name>A0A916X1L0_9HYPH</name>
<comment type="similarity">
    <text evidence="6">Belongs to the inorganic phosphate transporter (PiT) (TC 2.A.20) family.</text>
</comment>
<feature type="transmembrane region" description="Helical" evidence="6">
    <location>
        <begin position="402"/>
        <end position="421"/>
    </location>
</feature>
<evidence type="ECO:0000256" key="5">
    <source>
        <dbReference type="ARBA" id="ARBA00023136"/>
    </source>
</evidence>
<dbReference type="GO" id="GO:0035435">
    <property type="term" value="P:phosphate ion transmembrane transport"/>
    <property type="evidence" value="ECO:0007669"/>
    <property type="project" value="TreeGrafter"/>
</dbReference>
<keyword evidence="8" id="KW-1185">Reference proteome</keyword>
<comment type="subcellular location">
    <subcellularLocation>
        <location evidence="1 6">Membrane</location>
        <topology evidence="1 6">Multi-pass membrane protein</topology>
    </subcellularLocation>
</comment>
<dbReference type="PANTHER" id="PTHR11101:SF80">
    <property type="entry name" value="PHOSPHATE TRANSPORTER"/>
    <property type="match status" value="1"/>
</dbReference>
<proteinExistence type="inferred from homology"/>
<protein>
    <recommendedName>
        <fullName evidence="6">Phosphate transporter</fullName>
    </recommendedName>
</protein>
<evidence type="ECO:0000256" key="2">
    <source>
        <dbReference type="ARBA" id="ARBA00022448"/>
    </source>
</evidence>
<feature type="transmembrane region" description="Helical" evidence="6">
    <location>
        <begin position="271"/>
        <end position="293"/>
    </location>
</feature>
<feature type="transmembrane region" description="Helical" evidence="6">
    <location>
        <begin position="476"/>
        <end position="499"/>
    </location>
</feature>
<dbReference type="EMBL" id="BMFA01000008">
    <property type="protein sequence ID" value="GGB54708.1"/>
    <property type="molecule type" value="Genomic_DNA"/>
</dbReference>
<evidence type="ECO:0000313" key="7">
    <source>
        <dbReference type="EMBL" id="GGB54708.1"/>
    </source>
</evidence>
<dbReference type="RefSeq" id="WP_244299220.1">
    <property type="nucleotide sequence ID" value="NZ_BMFA01000008.1"/>
</dbReference>
<reference evidence="7" key="2">
    <citation type="submission" date="2020-09" db="EMBL/GenBank/DDBJ databases">
        <authorList>
            <person name="Sun Q."/>
            <person name="Zhou Y."/>
        </authorList>
    </citation>
    <scope>NUCLEOTIDE SEQUENCE</scope>
    <source>
        <strain evidence="7">CGMCC 1.12426</strain>
    </source>
</reference>
<feature type="transmembrane region" description="Helical" evidence="6">
    <location>
        <begin position="68"/>
        <end position="89"/>
    </location>
</feature>
<feature type="transmembrane region" description="Helical" evidence="6">
    <location>
        <begin position="240"/>
        <end position="259"/>
    </location>
</feature>
<feature type="transmembrane region" description="Helical" evidence="6">
    <location>
        <begin position="143"/>
        <end position="161"/>
    </location>
</feature>
<gene>
    <name evidence="7" type="ORF">GCM10011316_28460</name>
</gene>
<dbReference type="Pfam" id="PF01384">
    <property type="entry name" value="PHO4"/>
    <property type="match status" value="1"/>
</dbReference>
<organism evidence="7 8">
    <name type="scientific">Roseibium aquae</name>
    <dbReference type="NCBI Taxonomy" id="1323746"/>
    <lineage>
        <taxon>Bacteria</taxon>
        <taxon>Pseudomonadati</taxon>
        <taxon>Pseudomonadota</taxon>
        <taxon>Alphaproteobacteria</taxon>
        <taxon>Hyphomicrobiales</taxon>
        <taxon>Stappiaceae</taxon>
        <taxon>Roseibium</taxon>
    </lineage>
</organism>
<accession>A0A916X1L0</accession>
<evidence type="ECO:0000256" key="3">
    <source>
        <dbReference type="ARBA" id="ARBA00022692"/>
    </source>
</evidence>
<feature type="transmembrane region" description="Helical" evidence="6">
    <location>
        <begin position="427"/>
        <end position="444"/>
    </location>
</feature>
<feature type="transmembrane region" description="Helical" evidence="6">
    <location>
        <begin position="173"/>
        <end position="194"/>
    </location>
</feature>
<keyword evidence="3 6" id="KW-0812">Transmembrane</keyword>
<dbReference type="InterPro" id="IPR001204">
    <property type="entry name" value="Phos_transporter"/>
</dbReference>
<feature type="transmembrane region" description="Helical" evidence="6">
    <location>
        <begin position="305"/>
        <end position="324"/>
    </location>
</feature>
<dbReference type="GO" id="GO:0005315">
    <property type="term" value="F:phosphate transmembrane transporter activity"/>
    <property type="evidence" value="ECO:0007669"/>
    <property type="project" value="InterPro"/>
</dbReference>
<evidence type="ECO:0000256" key="1">
    <source>
        <dbReference type="ARBA" id="ARBA00004141"/>
    </source>
</evidence>
<keyword evidence="6" id="KW-0592">Phosphate transport</keyword>
<evidence type="ECO:0000256" key="4">
    <source>
        <dbReference type="ARBA" id="ARBA00022989"/>
    </source>
</evidence>
<dbReference type="Proteomes" id="UP000605148">
    <property type="component" value="Unassembled WGS sequence"/>
</dbReference>
<sequence length="509" mass="53294">MQNPQSNHQKRYKGPALDKDLDKISFVEGAAESLGRRLIGPGLGVVFMALCAVVAAFHVPAWSLSDTLVLAAAAAVGAYMAMNIGANDVANNVGPAVGARAITLTTALILAAFFESAGALLVGDDVLETVSSGIILPAHQVNSAVFTTAMIAALVAAALWINMATLIGAPVSTTHSVIGGVVGAGIAAGGWGAVNWSTMAAIAASWVASPVLGALVAASFLAFIRYMILDREDRLQAARFWLPVLIGLLVGAFTAYLTIKGLDRLLAVPHGFVFVTAPLLGGAAWLFTIPLIARQSAGFDNRRQSIRGLFTGPLMVAAALLSFAHGANDVANAVGPVAAIVNVQLAHTDTVAQAMETEPVTTVPLWVSAIGAFGISLGLMLFGPRLIRVVGQRITKLNPVRAFCVSLAAAITVLIASGLGLPVSSTYIAVGAVFGVGFFREWSWRRRQGEGASRLFNRSIRNREAHNSRLLVRRTYLLTIMTAWMVTVPISATIAAIVFELLRLVLGLS</sequence>